<evidence type="ECO:0000259" key="2">
    <source>
        <dbReference type="PROSITE" id="PS50003"/>
    </source>
</evidence>
<dbReference type="InterPro" id="IPR011993">
    <property type="entry name" value="PH-like_dom_sf"/>
</dbReference>
<comment type="caution">
    <text evidence="3">The sequence shown here is derived from an EMBL/GenBank/DDBJ whole genome shotgun (WGS) entry which is preliminary data.</text>
</comment>
<proteinExistence type="predicted"/>
<accession>A0A2G9HZU1</accession>
<dbReference type="SMART" id="SM00233">
    <property type="entry name" value="PH"/>
    <property type="match status" value="1"/>
</dbReference>
<organism evidence="3 4">
    <name type="scientific">Handroanthus impetiginosus</name>
    <dbReference type="NCBI Taxonomy" id="429701"/>
    <lineage>
        <taxon>Eukaryota</taxon>
        <taxon>Viridiplantae</taxon>
        <taxon>Streptophyta</taxon>
        <taxon>Embryophyta</taxon>
        <taxon>Tracheophyta</taxon>
        <taxon>Spermatophyta</taxon>
        <taxon>Magnoliopsida</taxon>
        <taxon>eudicotyledons</taxon>
        <taxon>Gunneridae</taxon>
        <taxon>Pentapetalae</taxon>
        <taxon>asterids</taxon>
        <taxon>lamiids</taxon>
        <taxon>Lamiales</taxon>
        <taxon>Bignoniaceae</taxon>
        <taxon>Crescentiina</taxon>
        <taxon>Tabebuia alliance</taxon>
        <taxon>Handroanthus</taxon>
    </lineage>
</organism>
<dbReference type="PANTHER" id="PTHR31351">
    <property type="entry name" value="EXPRESSED PROTEIN"/>
    <property type="match status" value="1"/>
</dbReference>
<dbReference type="Gene3D" id="2.30.29.30">
    <property type="entry name" value="Pleckstrin-homology domain (PH domain)/Phosphotyrosine-binding domain (PTB)"/>
    <property type="match status" value="1"/>
</dbReference>
<dbReference type="OrthoDB" id="1926216at2759"/>
<dbReference type="Proteomes" id="UP000231279">
    <property type="component" value="Unassembled WGS sequence"/>
</dbReference>
<dbReference type="PROSITE" id="PS50003">
    <property type="entry name" value="PH_DOMAIN"/>
    <property type="match status" value="1"/>
</dbReference>
<evidence type="ECO:0000313" key="4">
    <source>
        <dbReference type="Proteomes" id="UP000231279"/>
    </source>
</evidence>
<dbReference type="Pfam" id="PF08458">
    <property type="entry name" value="PH_2"/>
    <property type="match status" value="1"/>
</dbReference>
<gene>
    <name evidence="3" type="ORF">CDL12_04251</name>
</gene>
<evidence type="ECO:0000256" key="1">
    <source>
        <dbReference type="SAM" id="MobiDB-lite"/>
    </source>
</evidence>
<dbReference type="InterPro" id="IPR001849">
    <property type="entry name" value="PH_domain"/>
</dbReference>
<dbReference type="PANTHER" id="PTHR31351:SF2">
    <property type="entry name" value="PHOSPHOINOSITIDE BINDING PROTEIN"/>
    <property type="match status" value="1"/>
</dbReference>
<dbReference type="InterPro" id="IPR013666">
    <property type="entry name" value="PH_pln"/>
</dbReference>
<protein>
    <recommendedName>
        <fullName evidence="2">PH domain-containing protein</fullName>
    </recommendedName>
</protein>
<name>A0A2G9HZU1_9LAMI</name>
<reference evidence="4" key="1">
    <citation type="journal article" date="2018" name="Gigascience">
        <title>Genome assembly of the Pink Ipe (Handroanthus impetiginosus, Bignoniaceae), a highly valued, ecologically keystone Neotropical timber forest tree.</title>
        <authorList>
            <person name="Silva-Junior O.B."/>
            <person name="Grattapaglia D."/>
            <person name="Novaes E."/>
            <person name="Collevatti R.G."/>
        </authorList>
    </citation>
    <scope>NUCLEOTIDE SEQUENCE [LARGE SCALE GENOMIC DNA]</scope>
    <source>
        <strain evidence="4">cv. UFG-1</strain>
    </source>
</reference>
<keyword evidence="4" id="KW-1185">Reference proteome</keyword>
<dbReference type="STRING" id="429701.A0A2G9HZU1"/>
<dbReference type="EMBL" id="NKXS01000645">
    <property type="protein sequence ID" value="PIN23029.1"/>
    <property type="molecule type" value="Genomic_DNA"/>
</dbReference>
<dbReference type="InterPro" id="IPR040269">
    <property type="entry name" value="VAB"/>
</dbReference>
<evidence type="ECO:0000313" key="3">
    <source>
        <dbReference type="EMBL" id="PIN23029.1"/>
    </source>
</evidence>
<dbReference type="Pfam" id="PF05703">
    <property type="entry name" value="Auxin_canalis"/>
    <property type="match status" value="1"/>
</dbReference>
<feature type="compositionally biased region" description="Polar residues" evidence="1">
    <location>
        <begin position="82"/>
        <end position="96"/>
    </location>
</feature>
<feature type="region of interest" description="Disordered" evidence="1">
    <location>
        <begin position="62"/>
        <end position="108"/>
    </location>
</feature>
<dbReference type="InterPro" id="IPR008546">
    <property type="entry name" value="VAN3-bd-like_auxin_canal"/>
</dbReference>
<dbReference type="SUPFAM" id="SSF50729">
    <property type="entry name" value="PH domain-like"/>
    <property type="match status" value="1"/>
</dbReference>
<sequence>MSVNSGGAKCRSNRLENIEEENAAEWLPVTCPPPETPTESMEFLARSWSVSAIELSKALCSTNNGTKPTDEATLGAHGGNAQDGQGSSLPSQNNPVLATESLPASPRGSEDAKELFLLHQALIPEFITNQQLLRNGLYRSIMKRKTTGRWIKDQKERKKQEIRAHNAQLHAAVSVAGVAAAVASLAASSVTSPENSFTKNRKSSKSSTALASAAALVASHCIEIAEDMGADRDHILSVVHSAINARTNGDVMTLTAGAATALRGAATLRARLHKDGAATIALTDENVLNSKESTISLALNFVSKGGELLKRTRKGDLHWKQVSININSNWQVVTKLKSKHMGGTFTKKKKFVVSGVYSDIPAWPGREMENKEQMAYFAIQTAERVIEFECRNKGEKQMWVEGIRHMLNLHVI</sequence>
<dbReference type="AlphaFoldDB" id="A0A2G9HZU1"/>
<feature type="region of interest" description="Disordered" evidence="1">
    <location>
        <begin position="1"/>
        <end position="40"/>
    </location>
</feature>
<feature type="domain" description="PH" evidence="2">
    <location>
        <begin position="301"/>
        <end position="408"/>
    </location>
</feature>